<protein>
    <submittedName>
        <fullName evidence="2">Viscotoxin-A3</fullName>
    </submittedName>
</protein>
<reference evidence="2 3" key="1">
    <citation type="submission" date="2019-09" db="EMBL/GenBank/DDBJ databases">
        <title>Whole genome shotgun sequencing (WGS) of Ellagibacter isourolithinifaciens DSM 104140(T) and Adlercreutzia muris DSM 29508(T).</title>
        <authorList>
            <person name="Stoll D.A."/>
            <person name="Danylec N."/>
            <person name="Huch M."/>
        </authorList>
    </citation>
    <scope>NUCLEOTIDE SEQUENCE [LARGE SCALE GENOMIC DNA]</scope>
    <source>
        <strain evidence="2 3">DSM 29508</strain>
    </source>
</reference>
<name>A0A7C8BQS5_9ACTN</name>
<gene>
    <name evidence="2" type="ORF">F8D48_07145</name>
</gene>
<accession>A0A7C8BQS5</accession>
<keyword evidence="3" id="KW-1185">Reference proteome</keyword>
<proteinExistence type="predicted"/>
<dbReference type="AlphaFoldDB" id="A0A7C8BQS5"/>
<evidence type="ECO:0000313" key="3">
    <source>
        <dbReference type="Proteomes" id="UP000479639"/>
    </source>
</evidence>
<feature type="transmembrane region" description="Helical" evidence="1">
    <location>
        <begin position="63"/>
        <end position="87"/>
    </location>
</feature>
<dbReference type="RefSeq" id="WP_151430782.1">
    <property type="nucleotide sequence ID" value="NZ_JANJZI010000001.1"/>
</dbReference>
<comment type="caution">
    <text evidence="2">The sequence shown here is derived from an EMBL/GenBank/DDBJ whole genome shotgun (WGS) entry which is preliminary data.</text>
</comment>
<sequence>MALTDEQIAEEEKFLRGLPRVNVGALFLAPVWGPAHGIWAAFLFFVAWLFADNVIYAAVTEPTALSVVLAVVMTAALVGATVVFAIVSQPLAAHRAENLGESREHYLRRQRVWAVVSVVAAVIVVALATWYNLEFRPLADAAAEAAAQAGGAA</sequence>
<dbReference type="Proteomes" id="UP000479639">
    <property type="component" value="Unassembled WGS sequence"/>
</dbReference>
<keyword evidence="1" id="KW-0812">Transmembrane</keyword>
<evidence type="ECO:0000313" key="2">
    <source>
        <dbReference type="EMBL" id="KAB1646999.1"/>
    </source>
</evidence>
<feature type="transmembrane region" description="Helical" evidence="1">
    <location>
        <begin position="23"/>
        <end position="51"/>
    </location>
</feature>
<feature type="transmembrane region" description="Helical" evidence="1">
    <location>
        <begin position="112"/>
        <end position="131"/>
    </location>
</feature>
<keyword evidence="1" id="KW-1133">Transmembrane helix</keyword>
<keyword evidence="1" id="KW-0472">Membrane</keyword>
<dbReference type="EMBL" id="WAJS01000019">
    <property type="protein sequence ID" value="KAB1646999.1"/>
    <property type="molecule type" value="Genomic_DNA"/>
</dbReference>
<evidence type="ECO:0000256" key="1">
    <source>
        <dbReference type="SAM" id="Phobius"/>
    </source>
</evidence>
<organism evidence="2 3">
    <name type="scientific">Adlercreutzia muris</name>
    <dbReference type="NCBI Taxonomy" id="1796610"/>
    <lineage>
        <taxon>Bacteria</taxon>
        <taxon>Bacillati</taxon>
        <taxon>Actinomycetota</taxon>
        <taxon>Coriobacteriia</taxon>
        <taxon>Eggerthellales</taxon>
        <taxon>Eggerthellaceae</taxon>
        <taxon>Adlercreutzia</taxon>
    </lineage>
</organism>